<feature type="region of interest" description="Disordered" evidence="1">
    <location>
        <begin position="357"/>
        <end position="387"/>
    </location>
</feature>
<dbReference type="PANTHER" id="PTHR19446">
    <property type="entry name" value="REVERSE TRANSCRIPTASES"/>
    <property type="match status" value="1"/>
</dbReference>
<feature type="compositionally biased region" description="Basic residues" evidence="1">
    <location>
        <begin position="265"/>
        <end position="294"/>
    </location>
</feature>
<dbReference type="RefSeq" id="XP_009539173.1">
    <property type="nucleotide sequence ID" value="XM_009540878.1"/>
</dbReference>
<proteinExistence type="predicted"/>
<keyword evidence="4" id="KW-1185">Reference proteome</keyword>
<dbReference type="GO" id="GO:0004523">
    <property type="term" value="F:RNA-DNA hybrid ribonuclease activity"/>
    <property type="evidence" value="ECO:0007669"/>
    <property type="project" value="InterPro"/>
</dbReference>
<feature type="compositionally biased region" description="Basic and acidic residues" evidence="1">
    <location>
        <begin position="237"/>
        <end position="256"/>
    </location>
</feature>
<sequence length="538" mass="59590">MPSSSETNNTAEYSALLLGSRAAADHGATSLRVEGDSTLVIQQVRGIFAARNAVLRRLRDQVKVELARVGSFSLHHIDRQANAHADRLANRALDLRRTMMECGAHTAGDGCTNTTLDPMPVLPPQPTPRAPPPTPAADTNIEMQEPEDEDLADIDDGEVYAAMRIGPDAVPQRRPRLRLRQLTEAEDDAAREMVERLGATLAAKITDASDWESAEGYITALPHLLYDKLQPYSQAQRRPEPRPQRDAHGDNERDGDASQQDSARRRQCRRRGRSGAAKRRRRRRPPRVTRHHREHRLDEALDDLHAVEQASPGDRTAVRRARRRVGRVNSAIDQQHLRHRFDTDEKACVEDILAKARAQQETPRTAASSAGTASDLAAPAAGATDDGTCPIPGDELWRYFDGVNTPSQEFAPDAPAGAAFRSAMTHLPAASRFRELLTEAPTQDDIESQLQHAHGTSSPGLDGVGYDVYQHFAAQLLPVLATAFQKCWEAKRVPQSWKLGVVRLLHKKGAREDPANWRPICLQQAIYKLYTGVLARRL</sequence>
<feature type="non-terminal residue" evidence="3">
    <location>
        <position position="538"/>
    </location>
</feature>
<dbReference type="STRING" id="1094619.G5AGD0"/>
<dbReference type="SUPFAM" id="SSF53098">
    <property type="entry name" value="Ribonuclease H-like"/>
    <property type="match status" value="1"/>
</dbReference>
<dbReference type="InterPro" id="IPR002156">
    <property type="entry name" value="RNaseH_domain"/>
</dbReference>
<dbReference type="GeneID" id="20653319"/>
<name>G5AGD0_PHYSP</name>
<dbReference type="Pfam" id="PF13456">
    <property type="entry name" value="RVT_3"/>
    <property type="match status" value="1"/>
</dbReference>
<dbReference type="InterPro" id="IPR036397">
    <property type="entry name" value="RNaseH_sf"/>
</dbReference>
<dbReference type="Proteomes" id="UP000002640">
    <property type="component" value="Unassembled WGS sequence"/>
</dbReference>
<dbReference type="SMR" id="G5AGD0"/>
<evidence type="ECO:0000313" key="4">
    <source>
        <dbReference type="Proteomes" id="UP000002640"/>
    </source>
</evidence>
<gene>
    <name evidence="3" type="ORF">PHYSODRAFT_462993</name>
</gene>
<evidence type="ECO:0000256" key="1">
    <source>
        <dbReference type="SAM" id="MobiDB-lite"/>
    </source>
</evidence>
<feature type="compositionally biased region" description="Low complexity" evidence="1">
    <location>
        <begin position="370"/>
        <end position="387"/>
    </location>
</feature>
<feature type="compositionally biased region" description="Polar residues" evidence="1">
    <location>
        <begin position="359"/>
        <end position="369"/>
    </location>
</feature>
<evidence type="ECO:0000313" key="3">
    <source>
        <dbReference type="EMBL" id="EGZ05642.1"/>
    </source>
</evidence>
<dbReference type="GO" id="GO:0003676">
    <property type="term" value="F:nucleic acid binding"/>
    <property type="evidence" value="ECO:0007669"/>
    <property type="project" value="InterPro"/>
</dbReference>
<feature type="domain" description="RNase H type-1" evidence="2">
    <location>
        <begin position="5"/>
        <end position="92"/>
    </location>
</feature>
<dbReference type="CDD" id="cd09279">
    <property type="entry name" value="RNase_HI_like"/>
    <property type="match status" value="1"/>
</dbReference>
<accession>G5AGD0</accession>
<dbReference type="EMBL" id="JH159166">
    <property type="protein sequence ID" value="EGZ05642.1"/>
    <property type="molecule type" value="Genomic_DNA"/>
</dbReference>
<feature type="region of interest" description="Disordered" evidence="1">
    <location>
        <begin position="233"/>
        <end position="320"/>
    </location>
</feature>
<dbReference type="AlphaFoldDB" id="G5AGD0"/>
<dbReference type="Gene3D" id="3.30.420.10">
    <property type="entry name" value="Ribonuclease H-like superfamily/Ribonuclease H"/>
    <property type="match status" value="1"/>
</dbReference>
<feature type="compositionally biased region" description="Basic and acidic residues" evidence="1">
    <location>
        <begin position="295"/>
        <end position="306"/>
    </location>
</feature>
<dbReference type="KEGG" id="psoj:PHYSODRAFT_462993"/>
<dbReference type="InterPro" id="IPR012337">
    <property type="entry name" value="RNaseH-like_sf"/>
</dbReference>
<dbReference type="InParanoid" id="G5AGD0"/>
<protein>
    <recommendedName>
        <fullName evidence="2">RNase H type-1 domain-containing protein</fullName>
    </recommendedName>
</protein>
<evidence type="ECO:0000259" key="2">
    <source>
        <dbReference type="Pfam" id="PF13456"/>
    </source>
</evidence>
<organism evidence="3 4">
    <name type="scientific">Phytophthora sojae (strain P6497)</name>
    <name type="common">Soybean stem and root rot agent</name>
    <name type="synonym">Phytophthora megasperma f. sp. glycines</name>
    <dbReference type="NCBI Taxonomy" id="1094619"/>
    <lineage>
        <taxon>Eukaryota</taxon>
        <taxon>Sar</taxon>
        <taxon>Stramenopiles</taxon>
        <taxon>Oomycota</taxon>
        <taxon>Peronosporomycetes</taxon>
        <taxon>Peronosporales</taxon>
        <taxon>Peronosporaceae</taxon>
        <taxon>Phytophthora</taxon>
    </lineage>
</organism>
<reference evidence="3 4" key="1">
    <citation type="journal article" date="2006" name="Science">
        <title>Phytophthora genome sequences uncover evolutionary origins and mechanisms of pathogenesis.</title>
        <authorList>
            <person name="Tyler B.M."/>
            <person name="Tripathy S."/>
            <person name="Zhang X."/>
            <person name="Dehal P."/>
            <person name="Jiang R.H."/>
            <person name="Aerts A."/>
            <person name="Arredondo F.D."/>
            <person name="Baxter L."/>
            <person name="Bensasson D."/>
            <person name="Beynon J.L."/>
            <person name="Chapman J."/>
            <person name="Damasceno C.M."/>
            <person name="Dorrance A.E."/>
            <person name="Dou D."/>
            <person name="Dickerman A.W."/>
            <person name="Dubchak I.L."/>
            <person name="Garbelotto M."/>
            <person name="Gijzen M."/>
            <person name="Gordon S.G."/>
            <person name="Govers F."/>
            <person name="Grunwald N.J."/>
            <person name="Huang W."/>
            <person name="Ivors K.L."/>
            <person name="Jones R.W."/>
            <person name="Kamoun S."/>
            <person name="Krampis K."/>
            <person name="Lamour K.H."/>
            <person name="Lee M.K."/>
            <person name="McDonald W.H."/>
            <person name="Medina M."/>
            <person name="Meijer H.J."/>
            <person name="Nordberg E.K."/>
            <person name="Maclean D.J."/>
            <person name="Ospina-Giraldo M.D."/>
            <person name="Morris P.F."/>
            <person name="Phuntumart V."/>
            <person name="Putnam N.H."/>
            <person name="Rash S."/>
            <person name="Rose J.K."/>
            <person name="Sakihama Y."/>
            <person name="Salamov A.A."/>
            <person name="Savidor A."/>
            <person name="Scheuring C.F."/>
            <person name="Smith B.M."/>
            <person name="Sobral B.W."/>
            <person name="Terry A."/>
            <person name="Torto-Alalibo T.A."/>
            <person name="Win J."/>
            <person name="Xu Z."/>
            <person name="Zhang H."/>
            <person name="Grigoriev I.V."/>
            <person name="Rokhsar D.S."/>
            <person name="Boore J.L."/>
        </authorList>
    </citation>
    <scope>NUCLEOTIDE SEQUENCE [LARGE SCALE GENOMIC DNA]</scope>
    <source>
        <strain evidence="3 4">P6497</strain>
    </source>
</reference>